<feature type="domain" description="Peptidase A1" evidence="9">
    <location>
        <begin position="78"/>
        <end position="412"/>
    </location>
</feature>
<feature type="signal peptide" evidence="8">
    <location>
        <begin position="1"/>
        <end position="20"/>
    </location>
</feature>
<evidence type="ECO:0000313" key="10">
    <source>
        <dbReference type="EMBL" id="KAG0270851.1"/>
    </source>
</evidence>
<dbReference type="Gene3D" id="2.40.70.10">
    <property type="entry name" value="Acid Proteases"/>
    <property type="match status" value="2"/>
</dbReference>
<dbReference type="Pfam" id="PF00026">
    <property type="entry name" value="Asp"/>
    <property type="match status" value="1"/>
</dbReference>
<evidence type="ECO:0000256" key="8">
    <source>
        <dbReference type="SAM" id="SignalP"/>
    </source>
</evidence>
<feature type="chain" id="PRO_5042221385" description="Peptidase A1 domain-containing protein" evidence="8">
    <location>
        <begin position="21"/>
        <end position="415"/>
    </location>
</feature>
<comment type="caution">
    <text evidence="10">The sequence shown here is derived from an EMBL/GenBank/DDBJ whole genome shotgun (WGS) entry which is preliminary data.</text>
</comment>
<keyword evidence="2" id="KW-0645">Protease</keyword>
<dbReference type="GO" id="GO:0004190">
    <property type="term" value="F:aspartic-type endopeptidase activity"/>
    <property type="evidence" value="ECO:0007669"/>
    <property type="project" value="InterPro"/>
</dbReference>
<keyword evidence="11" id="KW-1185">Reference proteome</keyword>
<organism evidence="10 11">
    <name type="scientific">Linnemannia exigua</name>
    <dbReference type="NCBI Taxonomy" id="604196"/>
    <lineage>
        <taxon>Eukaryota</taxon>
        <taxon>Fungi</taxon>
        <taxon>Fungi incertae sedis</taxon>
        <taxon>Mucoromycota</taxon>
        <taxon>Mortierellomycotina</taxon>
        <taxon>Mortierellomycetes</taxon>
        <taxon>Mortierellales</taxon>
        <taxon>Mortierellaceae</taxon>
        <taxon>Linnemannia</taxon>
    </lineage>
</organism>
<dbReference type="InterPro" id="IPR001461">
    <property type="entry name" value="Aspartic_peptidase_A1"/>
</dbReference>
<keyword evidence="4" id="KW-0378">Hydrolase</keyword>
<evidence type="ECO:0000256" key="4">
    <source>
        <dbReference type="ARBA" id="ARBA00022801"/>
    </source>
</evidence>
<keyword evidence="6 7" id="KW-1015">Disulfide bond</keyword>
<evidence type="ECO:0000256" key="6">
    <source>
        <dbReference type="ARBA" id="ARBA00023157"/>
    </source>
</evidence>
<keyword evidence="5" id="KW-0865">Zymogen</keyword>
<proteinExistence type="inferred from homology"/>
<dbReference type="SUPFAM" id="SSF50630">
    <property type="entry name" value="Acid proteases"/>
    <property type="match status" value="1"/>
</dbReference>
<evidence type="ECO:0000256" key="3">
    <source>
        <dbReference type="ARBA" id="ARBA00022729"/>
    </source>
</evidence>
<evidence type="ECO:0000256" key="1">
    <source>
        <dbReference type="ARBA" id="ARBA00007447"/>
    </source>
</evidence>
<dbReference type="AlphaFoldDB" id="A0AAD4D793"/>
<dbReference type="InterPro" id="IPR034164">
    <property type="entry name" value="Pepsin-like_dom"/>
</dbReference>
<evidence type="ECO:0000256" key="7">
    <source>
        <dbReference type="PIRSR" id="PIRSR601461-2"/>
    </source>
</evidence>
<dbReference type="EMBL" id="JAAAIL010001293">
    <property type="protein sequence ID" value="KAG0270851.1"/>
    <property type="molecule type" value="Genomic_DNA"/>
</dbReference>
<reference evidence="10" key="1">
    <citation type="journal article" date="2020" name="Fungal Divers.">
        <title>Resolving the Mortierellaceae phylogeny through synthesis of multi-gene phylogenetics and phylogenomics.</title>
        <authorList>
            <person name="Vandepol N."/>
            <person name="Liber J."/>
            <person name="Desiro A."/>
            <person name="Na H."/>
            <person name="Kennedy M."/>
            <person name="Barry K."/>
            <person name="Grigoriev I.V."/>
            <person name="Miller A.N."/>
            <person name="O'Donnell K."/>
            <person name="Stajich J.E."/>
            <person name="Bonito G."/>
        </authorList>
    </citation>
    <scope>NUCLEOTIDE SEQUENCE</scope>
    <source>
        <strain evidence="10">NRRL 28262</strain>
    </source>
</reference>
<dbReference type="PANTHER" id="PTHR47966">
    <property type="entry name" value="BETA-SITE APP-CLEAVING ENZYME, ISOFORM A-RELATED"/>
    <property type="match status" value="1"/>
</dbReference>
<evidence type="ECO:0000313" key="11">
    <source>
        <dbReference type="Proteomes" id="UP001194580"/>
    </source>
</evidence>
<evidence type="ECO:0000256" key="2">
    <source>
        <dbReference type="ARBA" id="ARBA00022670"/>
    </source>
</evidence>
<dbReference type="PANTHER" id="PTHR47966:SF1">
    <property type="entry name" value="ASPARTYL PROTEINASE"/>
    <property type="match status" value="1"/>
</dbReference>
<keyword evidence="3 8" id="KW-0732">Signal</keyword>
<protein>
    <recommendedName>
        <fullName evidence="9">Peptidase A1 domain-containing protein</fullName>
    </recommendedName>
</protein>
<dbReference type="Proteomes" id="UP001194580">
    <property type="component" value="Unassembled WGS sequence"/>
</dbReference>
<gene>
    <name evidence="10" type="ORF">BGZ95_001430</name>
</gene>
<dbReference type="PRINTS" id="PR00792">
    <property type="entry name" value="PEPSIN"/>
</dbReference>
<evidence type="ECO:0000259" key="9">
    <source>
        <dbReference type="PROSITE" id="PS51767"/>
    </source>
</evidence>
<sequence length="415" mass="45961">MHTSILAIALMATLMSTTAALPTGDNATPLARIPLRRNLNYNKDTWGQYMDWQRLMKNFDMWQNNVYVNHDREHHFEYYAQVWVGTPKQAIHLGFDTAGSDVWFGTKNCITGACTNTPLNRRLFSHTASKSFKLNGAPWQISYSGPWKAHPERHHLNASGFVGSDIITIGTLSVQQDIGMADKMSDGWSDRGVDGRLGLGWGSEAVGLGGPSFVQNVMNSGGASNKTKYIVSVQLPSDRRKLGTDGVISFGGSESHRYIGNLHTIPVSGNHGTFKIENIKFNNETINYSTLAVFRSSHHFLGVQDVIADQIHSRIQGAAKHPSTGEWLVPCDYSKNSSGTDGRLALQLNGKDFFIPSWELVLENEFRYEVDKTRLCSSGVQGGFDVWSVGAAFMKNHYLVFEYGNNPSVHIAPTK</sequence>
<name>A0AAD4D793_9FUNG</name>
<dbReference type="GO" id="GO:0006508">
    <property type="term" value="P:proteolysis"/>
    <property type="evidence" value="ECO:0007669"/>
    <property type="project" value="UniProtKB-KW"/>
</dbReference>
<dbReference type="InterPro" id="IPR033121">
    <property type="entry name" value="PEPTIDASE_A1"/>
</dbReference>
<feature type="disulfide bond" evidence="7">
    <location>
        <begin position="331"/>
        <end position="376"/>
    </location>
</feature>
<comment type="similarity">
    <text evidence="1">Belongs to the peptidase A1 family.</text>
</comment>
<dbReference type="InterPro" id="IPR021109">
    <property type="entry name" value="Peptidase_aspartic_dom_sf"/>
</dbReference>
<evidence type="ECO:0000256" key="5">
    <source>
        <dbReference type="ARBA" id="ARBA00023145"/>
    </source>
</evidence>
<dbReference type="CDD" id="cd05471">
    <property type="entry name" value="pepsin_like"/>
    <property type="match status" value="1"/>
</dbReference>
<accession>A0AAD4D793</accession>
<dbReference type="PROSITE" id="PS51767">
    <property type="entry name" value="PEPTIDASE_A1"/>
    <property type="match status" value="1"/>
</dbReference>